<dbReference type="EMBL" id="NFKK01000024">
    <property type="protein sequence ID" value="OUP51121.1"/>
    <property type="molecule type" value="Genomic_DNA"/>
</dbReference>
<proteinExistence type="predicted"/>
<name>A0A1Y4L8K4_9FIRM</name>
<accession>A0A1Y4L8K4</accession>
<dbReference type="RefSeq" id="WP_087374592.1">
    <property type="nucleotide sequence ID" value="NZ_NFKK01000024.1"/>
</dbReference>
<gene>
    <name evidence="1" type="ORF">B5F17_13395</name>
</gene>
<evidence type="ECO:0000313" key="1">
    <source>
        <dbReference type="EMBL" id="OUP51121.1"/>
    </source>
</evidence>
<dbReference type="Proteomes" id="UP000195897">
    <property type="component" value="Unassembled WGS sequence"/>
</dbReference>
<dbReference type="Pfam" id="PF22758">
    <property type="entry name" value="Phage_cement"/>
    <property type="match status" value="1"/>
</dbReference>
<dbReference type="AlphaFoldDB" id="A0A1Y4L8K4"/>
<dbReference type="InterPro" id="IPR054438">
    <property type="entry name" value="Struct_cement_gp24/gp6"/>
</dbReference>
<evidence type="ECO:0000313" key="2">
    <source>
        <dbReference type="Proteomes" id="UP000195897"/>
    </source>
</evidence>
<sequence length="172" mass="17871">MGLNPQTIGQSMPNGFAGCYARQPDMIVNTRPAGGSAAIPFGTPLKYSSGAVVAMGASDTADLFVGIAGAEIKSALTYLDQYQGEYAVGEPVSVFQRGAINVFCQHGTPALGHPVYLRITANESYPSALVGGLEQSADNDSGKLIELPNCQWAGPADANGIAEMRIMTMVNA</sequence>
<comment type="caution">
    <text evidence="1">The sequence shown here is derived from an EMBL/GenBank/DDBJ whole genome shotgun (WGS) entry which is preliminary data.</text>
</comment>
<reference evidence="2" key="1">
    <citation type="submission" date="2017-04" db="EMBL/GenBank/DDBJ databases">
        <title>Function of individual gut microbiota members based on whole genome sequencing of pure cultures obtained from chicken caecum.</title>
        <authorList>
            <person name="Medvecky M."/>
            <person name="Cejkova D."/>
            <person name="Polansky O."/>
            <person name="Karasova D."/>
            <person name="Kubasova T."/>
            <person name="Cizek A."/>
            <person name="Rychlik I."/>
        </authorList>
    </citation>
    <scope>NUCLEOTIDE SEQUENCE [LARGE SCALE GENOMIC DNA]</scope>
    <source>
        <strain evidence="2">An180</strain>
    </source>
</reference>
<protein>
    <submittedName>
        <fullName evidence="1">Uncharacterized protein</fullName>
    </submittedName>
</protein>
<organism evidence="1 2">
    <name type="scientific">Butyricicoccus pullicaecorum</name>
    <dbReference type="NCBI Taxonomy" id="501571"/>
    <lineage>
        <taxon>Bacteria</taxon>
        <taxon>Bacillati</taxon>
        <taxon>Bacillota</taxon>
        <taxon>Clostridia</taxon>
        <taxon>Eubacteriales</taxon>
        <taxon>Butyricicoccaceae</taxon>
        <taxon>Butyricicoccus</taxon>
    </lineage>
</organism>